<gene>
    <name evidence="1" type="ORF">IQ276_26945</name>
</gene>
<sequence>MNEEQKAGDNISANISGSFSERVAVGKQISQDQTITSVPQPEVTEDDLAVLRRILANVKVQVESEAPPEKKEAALQRVVELEEAVTAKQPDLDTMAYVKKWFIKNLPSLSGAVTGVVIHPIVGKLVGAAGDALADEFRDRFNVD</sequence>
<protein>
    <submittedName>
        <fullName evidence="1">Uncharacterized protein</fullName>
    </submittedName>
</protein>
<accession>A0A8J7DDK2</accession>
<evidence type="ECO:0000313" key="2">
    <source>
        <dbReference type="Proteomes" id="UP000622533"/>
    </source>
</evidence>
<name>A0A8J7DDK2_DESMC</name>
<organism evidence="1 2">
    <name type="scientific">Desmonostoc muscorum LEGE 12446</name>
    <dbReference type="NCBI Taxonomy" id="1828758"/>
    <lineage>
        <taxon>Bacteria</taxon>
        <taxon>Bacillati</taxon>
        <taxon>Cyanobacteriota</taxon>
        <taxon>Cyanophyceae</taxon>
        <taxon>Nostocales</taxon>
        <taxon>Nostocaceae</taxon>
        <taxon>Desmonostoc</taxon>
    </lineage>
</organism>
<keyword evidence="2" id="KW-1185">Reference proteome</keyword>
<reference evidence="1" key="1">
    <citation type="submission" date="2020-10" db="EMBL/GenBank/DDBJ databases">
        <authorList>
            <person name="Castelo-Branco R."/>
            <person name="Eusebio N."/>
            <person name="Adriana R."/>
            <person name="Vieira A."/>
            <person name="Brugerolle De Fraissinette N."/>
            <person name="Rezende De Castro R."/>
            <person name="Schneider M.P."/>
            <person name="Vasconcelos V."/>
            <person name="Leao P.N."/>
        </authorList>
    </citation>
    <scope>NUCLEOTIDE SEQUENCE</scope>
    <source>
        <strain evidence="1">LEGE 12446</strain>
    </source>
</reference>
<comment type="caution">
    <text evidence="1">The sequence shown here is derived from an EMBL/GenBank/DDBJ whole genome shotgun (WGS) entry which is preliminary data.</text>
</comment>
<dbReference type="EMBL" id="JADEXS010000504">
    <property type="protein sequence ID" value="MBE9025921.1"/>
    <property type="molecule type" value="Genomic_DNA"/>
</dbReference>
<evidence type="ECO:0000313" key="1">
    <source>
        <dbReference type="EMBL" id="MBE9025921.1"/>
    </source>
</evidence>
<proteinExistence type="predicted"/>
<dbReference type="Proteomes" id="UP000622533">
    <property type="component" value="Unassembled WGS sequence"/>
</dbReference>
<dbReference type="AlphaFoldDB" id="A0A8J7DDK2"/>
<dbReference type="RefSeq" id="WP_193921323.1">
    <property type="nucleotide sequence ID" value="NZ_JADEXS020000001.1"/>
</dbReference>